<feature type="repeat" description="PPR" evidence="2">
    <location>
        <begin position="101"/>
        <end position="135"/>
    </location>
</feature>
<keyword evidence="4" id="KW-1185">Reference proteome</keyword>
<dbReference type="Pfam" id="PF13041">
    <property type="entry name" value="PPR_2"/>
    <property type="match status" value="1"/>
</dbReference>
<dbReference type="InterPro" id="IPR011990">
    <property type="entry name" value="TPR-like_helical_dom_sf"/>
</dbReference>
<dbReference type="Pfam" id="PF01535">
    <property type="entry name" value="PPR"/>
    <property type="match status" value="5"/>
</dbReference>
<evidence type="ECO:0000256" key="2">
    <source>
        <dbReference type="PROSITE-ProRule" id="PRU00708"/>
    </source>
</evidence>
<dbReference type="AlphaFoldDB" id="A0AAP0NUG6"/>
<evidence type="ECO:0000313" key="3">
    <source>
        <dbReference type="EMBL" id="KAK9118165.1"/>
    </source>
</evidence>
<sequence>MSKPKIVLRKPISKTNLIHTTKLPNHSKSPKTPNCSSITSSLVAHYTSSSAFLSCPQKINQNYVYPDEYTLVNALKAAPFQCPNHGRWIHAIVIKLGYFKFTVLMTALMDYTLKCGELEDAEKVFDEMPERDVVSWTSMIVGYVKHQCYVKSLKLFKTMVCDCETAPSAYTFSGALGACSGLQALKQGQQVHAHVLASGFLGDDSLVLQNNLLDMYSRSRSVGNARKLFNSMANRGSIAWNEMMSGYLLCDKETEAFKFLINSLARLVPTDACAGLASIQQGIQIHAHIIKAGFHRDLVVGNALVDMYAKCGCVEDAKLIFDAMPSADAFLWTTMISAYGKNGQLKEVLTMFELMLGSNIKPDEITFLTVLSACSHGGLIDLGSRYFRLMTEQHMLTPRPEHYACMVDLLCRGGYLLNALEFIKQMPFKPSISVWTSFLSSCRMYGNNVELAQFAADQLLELNPENQTDIIVLSNIYAAGRDWNETEKIRERMRSDNVRKDPGCSWIELKNGIHVFFTGERLHPQIGEISLSLNALMYTFWKEELAC</sequence>
<dbReference type="InterPro" id="IPR002885">
    <property type="entry name" value="PPR_rpt"/>
</dbReference>
<gene>
    <name evidence="3" type="ORF">Scep_016258</name>
</gene>
<dbReference type="FunFam" id="1.25.40.10:FF:000381">
    <property type="entry name" value="Pentatricopeptide repeat-containing protein"/>
    <property type="match status" value="1"/>
</dbReference>
<dbReference type="GO" id="GO:0009451">
    <property type="term" value="P:RNA modification"/>
    <property type="evidence" value="ECO:0007669"/>
    <property type="project" value="InterPro"/>
</dbReference>
<dbReference type="NCBIfam" id="TIGR00756">
    <property type="entry name" value="PPR"/>
    <property type="match status" value="3"/>
</dbReference>
<protein>
    <recommendedName>
        <fullName evidence="5">Pentatricopeptide repeat-containing protein</fullName>
    </recommendedName>
</protein>
<accession>A0AAP0NUG6</accession>
<name>A0AAP0NUG6_9MAGN</name>
<evidence type="ECO:0000313" key="4">
    <source>
        <dbReference type="Proteomes" id="UP001419268"/>
    </source>
</evidence>
<dbReference type="InterPro" id="IPR046848">
    <property type="entry name" value="E_motif"/>
</dbReference>
<evidence type="ECO:0008006" key="5">
    <source>
        <dbReference type="Google" id="ProtNLM"/>
    </source>
</evidence>
<dbReference type="PANTHER" id="PTHR47926:SF449">
    <property type="entry name" value="PENTATRICOPEPTIDE REPEAT-CONTAINING PROTEIN"/>
    <property type="match status" value="1"/>
</dbReference>
<dbReference type="GO" id="GO:0003723">
    <property type="term" value="F:RNA binding"/>
    <property type="evidence" value="ECO:0007669"/>
    <property type="project" value="InterPro"/>
</dbReference>
<dbReference type="Pfam" id="PF20431">
    <property type="entry name" value="E_motif"/>
    <property type="match status" value="1"/>
</dbReference>
<dbReference type="InterPro" id="IPR046960">
    <property type="entry name" value="PPR_At4g14850-like_plant"/>
</dbReference>
<dbReference type="PANTHER" id="PTHR47926">
    <property type="entry name" value="PENTATRICOPEPTIDE REPEAT-CONTAINING PROTEIN"/>
    <property type="match status" value="1"/>
</dbReference>
<comment type="caution">
    <text evidence="3">The sequence shown here is derived from an EMBL/GenBank/DDBJ whole genome shotgun (WGS) entry which is preliminary data.</text>
</comment>
<organism evidence="3 4">
    <name type="scientific">Stephania cephalantha</name>
    <dbReference type="NCBI Taxonomy" id="152367"/>
    <lineage>
        <taxon>Eukaryota</taxon>
        <taxon>Viridiplantae</taxon>
        <taxon>Streptophyta</taxon>
        <taxon>Embryophyta</taxon>
        <taxon>Tracheophyta</taxon>
        <taxon>Spermatophyta</taxon>
        <taxon>Magnoliopsida</taxon>
        <taxon>Ranunculales</taxon>
        <taxon>Menispermaceae</taxon>
        <taxon>Menispermoideae</taxon>
        <taxon>Cissampelideae</taxon>
        <taxon>Stephania</taxon>
    </lineage>
</organism>
<proteinExistence type="predicted"/>
<keyword evidence="1" id="KW-0677">Repeat</keyword>
<feature type="repeat" description="PPR" evidence="2">
    <location>
        <begin position="328"/>
        <end position="362"/>
    </location>
</feature>
<dbReference type="PROSITE" id="PS51375">
    <property type="entry name" value="PPR"/>
    <property type="match status" value="2"/>
</dbReference>
<dbReference type="FunFam" id="1.25.40.10:FF:000090">
    <property type="entry name" value="Pentatricopeptide repeat-containing protein, chloroplastic"/>
    <property type="match status" value="1"/>
</dbReference>
<dbReference type="Proteomes" id="UP001419268">
    <property type="component" value="Unassembled WGS sequence"/>
</dbReference>
<evidence type="ECO:0000256" key="1">
    <source>
        <dbReference type="ARBA" id="ARBA00022737"/>
    </source>
</evidence>
<dbReference type="EMBL" id="JBBNAG010000007">
    <property type="protein sequence ID" value="KAK9118165.1"/>
    <property type="molecule type" value="Genomic_DNA"/>
</dbReference>
<reference evidence="3 4" key="1">
    <citation type="submission" date="2024-01" db="EMBL/GenBank/DDBJ databases">
        <title>Genome assemblies of Stephania.</title>
        <authorList>
            <person name="Yang L."/>
        </authorList>
    </citation>
    <scope>NUCLEOTIDE SEQUENCE [LARGE SCALE GENOMIC DNA]</scope>
    <source>
        <strain evidence="3">JXDWG</strain>
        <tissue evidence="3">Leaf</tissue>
    </source>
</reference>
<dbReference type="Gene3D" id="1.25.40.10">
    <property type="entry name" value="Tetratricopeptide repeat domain"/>
    <property type="match status" value="4"/>
</dbReference>